<protein>
    <submittedName>
        <fullName evidence="1">Uncharacterized protein</fullName>
    </submittedName>
</protein>
<proteinExistence type="predicted"/>
<organism evidence="1">
    <name type="scientific">Anguilla anguilla</name>
    <name type="common">European freshwater eel</name>
    <name type="synonym">Muraena anguilla</name>
    <dbReference type="NCBI Taxonomy" id="7936"/>
    <lineage>
        <taxon>Eukaryota</taxon>
        <taxon>Metazoa</taxon>
        <taxon>Chordata</taxon>
        <taxon>Craniata</taxon>
        <taxon>Vertebrata</taxon>
        <taxon>Euteleostomi</taxon>
        <taxon>Actinopterygii</taxon>
        <taxon>Neopterygii</taxon>
        <taxon>Teleostei</taxon>
        <taxon>Anguilliformes</taxon>
        <taxon>Anguillidae</taxon>
        <taxon>Anguilla</taxon>
    </lineage>
</organism>
<name>A0A0E9T232_ANGAN</name>
<reference evidence="1" key="1">
    <citation type="submission" date="2014-11" db="EMBL/GenBank/DDBJ databases">
        <authorList>
            <person name="Amaro Gonzalez C."/>
        </authorList>
    </citation>
    <scope>NUCLEOTIDE SEQUENCE</scope>
</reference>
<sequence>MKHWLTEKTRQVFIPHQKERKKDCRSTINADTQSSQDIKVGTLFKENPF</sequence>
<reference evidence="1" key="2">
    <citation type="journal article" date="2015" name="Fish Shellfish Immunol.">
        <title>Early steps in the European eel (Anguilla anguilla)-Vibrio vulnificus interaction in the gills: Role of the RtxA13 toxin.</title>
        <authorList>
            <person name="Callol A."/>
            <person name="Pajuelo D."/>
            <person name="Ebbesson L."/>
            <person name="Teles M."/>
            <person name="MacKenzie S."/>
            <person name="Amaro C."/>
        </authorList>
    </citation>
    <scope>NUCLEOTIDE SEQUENCE</scope>
</reference>
<dbReference type="EMBL" id="GBXM01060896">
    <property type="protein sequence ID" value="JAH47681.1"/>
    <property type="molecule type" value="Transcribed_RNA"/>
</dbReference>
<evidence type="ECO:0000313" key="1">
    <source>
        <dbReference type="EMBL" id="JAH47681.1"/>
    </source>
</evidence>
<accession>A0A0E9T232</accession>
<dbReference type="AlphaFoldDB" id="A0A0E9T232"/>